<accession>B0Y9S2</accession>
<reference evidence="2 3" key="1">
    <citation type="journal article" date="2008" name="PLoS Genet.">
        <title>Genomic islands in the pathogenic filamentous fungus Aspergillus fumigatus.</title>
        <authorList>
            <person name="Fedorova N.D."/>
            <person name="Khaldi N."/>
            <person name="Joardar V.S."/>
            <person name="Maiti R."/>
            <person name="Amedeo P."/>
            <person name="Anderson M.J."/>
            <person name="Crabtree J."/>
            <person name="Silva J.C."/>
            <person name="Badger J.H."/>
            <person name="Albarraq A."/>
            <person name="Angiuoli S."/>
            <person name="Bussey H."/>
            <person name="Bowyer P."/>
            <person name="Cotty P.J."/>
            <person name="Dyer P.S."/>
            <person name="Egan A."/>
            <person name="Galens K."/>
            <person name="Fraser-Liggett C.M."/>
            <person name="Haas B.J."/>
            <person name="Inman J.M."/>
            <person name="Kent R."/>
            <person name="Lemieux S."/>
            <person name="Malavazi I."/>
            <person name="Orvis J."/>
            <person name="Roemer T."/>
            <person name="Ronning C.M."/>
            <person name="Sundaram J.P."/>
            <person name="Sutton G."/>
            <person name="Turner G."/>
            <person name="Venter J.C."/>
            <person name="White O.R."/>
            <person name="Whitty B.R."/>
            <person name="Youngman P."/>
            <person name="Wolfe K.H."/>
            <person name="Goldman G.H."/>
            <person name="Wortman J.R."/>
            <person name="Jiang B."/>
            <person name="Denning D.W."/>
            <person name="Nierman W.C."/>
        </authorList>
    </citation>
    <scope>NUCLEOTIDE SEQUENCE [LARGE SCALE GENOMIC DNA]</scope>
    <source>
        <strain evidence="3">CBS 144.89 / FGSC A1163 / CEA10</strain>
    </source>
</reference>
<evidence type="ECO:0000313" key="2">
    <source>
        <dbReference type="EMBL" id="EDP48765.1"/>
    </source>
</evidence>
<protein>
    <submittedName>
        <fullName evidence="2">Uncharacterized protein</fullName>
    </submittedName>
</protein>
<evidence type="ECO:0000256" key="1">
    <source>
        <dbReference type="SAM" id="Phobius"/>
    </source>
</evidence>
<dbReference type="VEuPathDB" id="FungiDB:AFUB_082079"/>
<proteinExistence type="predicted"/>
<dbReference type="EMBL" id="DS499600">
    <property type="protein sequence ID" value="EDP48765.1"/>
    <property type="molecule type" value="Genomic_DNA"/>
</dbReference>
<dbReference type="AlphaFoldDB" id="B0Y9S2"/>
<keyword evidence="3" id="KW-1185">Reference proteome</keyword>
<dbReference type="HOGENOM" id="CLU_2922196_0_0_1"/>
<dbReference type="Proteomes" id="UP000001699">
    <property type="component" value="Unassembled WGS sequence"/>
</dbReference>
<gene>
    <name evidence="2" type="ORF">AFUB_082079</name>
</gene>
<organism evidence="2 3">
    <name type="scientific">Aspergillus fumigatus (strain CBS 144.89 / FGSC A1163 / CEA10)</name>
    <name type="common">Neosartorya fumigata</name>
    <dbReference type="NCBI Taxonomy" id="451804"/>
    <lineage>
        <taxon>Eukaryota</taxon>
        <taxon>Fungi</taxon>
        <taxon>Dikarya</taxon>
        <taxon>Ascomycota</taxon>
        <taxon>Pezizomycotina</taxon>
        <taxon>Eurotiomycetes</taxon>
        <taxon>Eurotiomycetidae</taxon>
        <taxon>Eurotiales</taxon>
        <taxon>Aspergillaceae</taxon>
        <taxon>Aspergillus</taxon>
        <taxon>Aspergillus subgen. Fumigati</taxon>
    </lineage>
</organism>
<name>B0Y9S2_ASPFC</name>
<keyword evidence="1" id="KW-0472">Membrane</keyword>
<feature type="transmembrane region" description="Helical" evidence="1">
    <location>
        <begin position="35"/>
        <end position="59"/>
    </location>
</feature>
<keyword evidence="1" id="KW-1133">Transmembrane helix</keyword>
<keyword evidence="1" id="KW-0812">Transmembrane</keyword>
<sequence length="61" mass="7128">MDFSPPSSLALVPSYNINQLQSLISKEDLLVITRVLLFSSFFFFVVFFFLIFICFSFYISK</sequence>
<evidence type="ECO:0000313" key="3">
    <source>
        <dbReference type="Proteomes" id="UP000001699"/>
    </source>
</evidence>